<feature type="repeat" description="PPR" evidence="2">
    <location>
        <begin position="715"/>
        <end position="749"/>
    </location>
</feature>
<feature type="repeat" description="PPR" evidence="2">
    <location>
        <begin position="212"/>
        <end position="246"/>
    </location>
</feature>
<dbReference type="FunFam" id="1.25.40.10:FF:001093">
    <property type="entry name" value="Pentatricopeptide repeat-containing protein At2g34400"/>
    <property type="match status" value="1"/>
</dbReference>
<dbReference type="Gene3D" id="1.25.40.10">
    <property type="entry name" value="Tetratricopeptide repeat domain"/>
    <property type="match status" value="7"/>
</dbReference>
<dbReference type="GO" id="GO:0009451">
    <property type="term" value="P:RNA modification"/>
    <property type="evidence" value="ECO:0007669"/>
    <property type="project" value="InterPro"/>
</dbReference>
<dbReference type="FunFam" id="1.25.40.10:FF:000351">
    <property type="entry name" value="Pentatricopeptide repeat-containing protein"/>
    <property type="match status" value="1"/>
</dbReference>
<dbReference type="InParanoid" id="A0A6I9S8M0"/>
<evidence type="ECO:0000256" key="1">
    <source>
        <dbReference type="ARBA" id="ARBA00022737"/>
    </source>
</evidence>
<dbReference type="AlphaFoldDB" id="A0A6I9S8M0"/>
<dbReference type="Proteomes" id="UP000504607">
    <property type="component" value="Chromosome 15"/>
</dbReference>
<dbReference type="FunFam" id="1.25.40.10:FF:001223">
    <property type="entry name" value="Pentatricopeptide repeat-containing protein chloroplastic"/>
    <property type="match status" value="1"/>
</dbReference>
<dbReference type="FunFam" id="1.25.40.10:FF:000856">
    <property type="entry name" value="Pentatricopeptide repeat-containing protein chloroplastic"/>
    <property type="match status" value="1"/>
</dbReference>
<dbReference type="Pfam" id="PF20431">
    <property type="entry name" value="E_motif"/>
    <property type="match status" value="1"/>
</dbReference>
<keyword evidence="1" id="KW-0677">Repeat</keyword>
<dbReference type="FunFam" id="1.25.40.10:FF:000344">
    <property type="entry name" value="Pentatricopeptide repeat-containing protein"/>
    <property type="match status" value="1"/>
</dbReference>
<dbReference type="InterPro" id="IPR046848">
    <property type="entry name" value="E_motif"/>
</dbReference>
<dbReference type="GO" id="GO:0003723">
    <property type="term" value="F:RNA binding"/>
    <property type="evidence" value="ECO:0007669"/>
    <property type="project" value="InterPro"/>
</dbReference>
<dbReference type="OrthoDB" id="1915063at2759"/>
<dbReference type="InterPro" id="IPR002885">
    <property type="entry name" value="PPR_rpt"/>
</dbReference>
<dbReference type="InterPro" id="IPR046960">
    <property type="entry name" value="PPR_At4g14850-like_plant"/>
</dbReference>
<proteinExistence type="predicted"/>
<evidence type="ECO:0000313" key="4">
    <source>
        <dbReference type="RefSeq" id="XP_010939494.3"/>
    </source>
</evidence>
<feature type="repeat" description="PPR" evidence="2">
    <location>
        <begin position="614"/>
        <end position="648"/>
    </location>
</feature>
<feature type="repeat" description="PPR" evidence="2">
    <location>
        <begin position="111"/>
        <end position="145"/>
    </location>
</feature>
<feature type="repeat" description="PPR" evidence="2">
    <location>
        <begin position="513"/>
        <end position="547"/>
    </location>
</feature>
<protein>
    <submittedName>
        <fullName evidence="4">Pentatricopeptide repeat-containing protein At1g74600, chloroplastic</fullName>
    </submittedName>
</protein>
<dbReference type="NCBIfam" id="TIGR00756">
    <property type="entry name" value="PPR"/>
    <property type="match status" value="4"/>
</dbReference>
<gene>
    <name evidence="4" type="primary">LOC105058314</name>
</gene>
<organism evidence="3 4">
    <name type="scientific">Elaeis guineensis var. tenera</name>
    <name type="common">Oil palm</name>
    <dbReference type="NCBI Taxonomy" id="51953"/>
    <lineage>
        <taxon>Eukaryota</taxon>
        <taxon>Viridiplantae</taxon>
        <taxon>Streptophyta</taxon>
        <taxon>Embryophyta</taxon>
        <taxon>Tracheophyta</taxon>
        <taxon>Spermatophyta</taxon>
        <taxon>Magnoliopsida</taxon>
        <taxon>Liliopsida</taxon>
        <taxon>Arecaceae</taxon>
        <taxon>Arecoideae</taxon>
        <taxon>Cocoseae</taxon>
        <taxon>Elaeidinae</taxon>
        <taxon>Elaeis</taxon>
    </lineage>
</organism>
<feature type="repeat" description="PPR" evidence="2">
    <location>
        <begin position="415"/>
        <end position="449"/>
    </location>
</feature>
<feature type="repeat" description="PPR" evidence="2">
    <location>
        <begin position="313"/>
        <end position="347"/>
    </location>
</feature>
<accession>A0A6I9S8M0</accession>
<sequence>MKSLLRYAFQSSSPNPRSQLLSFLSLTENSSNPHLGCRRNLVFISPGHPINGHQQSQTKSLSGTKTNNSHITKALLIHSDTSAANRLADVRRKSGSVLHALQLLGEIPNPNLISWNLMIQCYNQISRFEESLRTFRDMRLSGFEPNQFTYGNVLSACAASQNLEYGEQIHSLVLKNGFFSNGFVCTGLIDLFAKSSSFDDALRVFVGIASSNVVCWNAIIAGAVRNEESLIALELFSQMVDGFCMPNCFTFSSVLCACAAAAELEMGRGIHAWVIKCDAGDDVFVGTAIVDLYAKCSDMDAAVKEFSRMPIRNVVSWTAVISGFVQKEEAIDGVIFFKEMMQAGVEINKFTVTSVLLACSNSLMAKETVQIHCLTMKNGLYMDSVVKDALISTYAKIGYIELSEKVFEETGILKSPGTWSAMISGLAQDQNCSRSIELFQRMLREGLKPDKKCSSAVLSIVDCIDFGRQIHSYVIKAGLVLDVLVGSALFTMYSKCGSIKDSYEFFKQMQERDRVSWSSMISGFAGHGYTDKAFQLFRDMLFEDIKPDETTLAAVLTACNGHCDLMRGKEIHGHAIRVALGAGTLINNALVSMYSKCQTLVSARRVFDGFLRKDGVMWSSLVSGYATNGYHDEALSQFQCMLLAGFAIDHFICSSVLGVCANISRLGLGRQLHAHAIKSGIIFHLPVSSALVTMYSKCGNICNSRRVFDEIENPDLVTWTAIIDGYAQHGSGLESLKIFELMKKQGIKPDAVTLVSVLSACSHNGLLEEGFCYFNSMSADYRIEPKAHHYACMVDLLGRSGRLKEAVDFIHRMPIEPDSLVWSTLLGACRVHGDAELGRLAAKKVLELVPHDSGSYISLSNISAGMGEWEEVLRIRCSMKGGGIKKEPGWSII</sequence>
<dbReference type="Pfam" id="PF13041">
    <property type="entry name" value="PPR_2"/>
    <property type="match status" value="4"/>
</dbReference>
<dbReference type="PROSITE" id="PS51375">
    <property type="entry name" value="PPR"/>
    <property type="match status" value="7"/>
</dbReference>
<name>A0A6I9S8M0_ELAGV</name>
<dbReference type="PANTHER" id="PTHR47926:SF496">
    <property type="entry name" value="PENTACOTRIPEPTIDE-REPEAT REGION OF PRORP DOMAIN-CONTAINING PROTEIN"/>
    <property type="match status" value="1"/>
</dbReference>
<dbReference type="RefSeq" id="XP_010939494.3">
    <property type="nucleotide sequence ID" value="XM_010941192.3"/>
</dbReference>
<dbReference type="FunCoup" id="A0A6I9S8M0">
    <property type="interactions" value="371"/>
</dbReference>
<dbReference type="PANTHER" id="PTHR47926">
    <property type="entry name" value="PENTATRICOPEPTIDE REPEAT-CONTAINING PROTEIN"/>
    <property type="match status" value="1"/>
</dbReference>
<reference evidence="4" key="1">
    <citation type="submission" date="2025-08" db="UniProtKB">
        <authorList>
            <consortium name="RefSeq"/>
        </authorList>
    </citation>
    <scope>IDENTIFICATION</scope>
</reference>
<dbReference type="KEGG" id="egu:105058314"/>
<dbReference type="InterPro" id="IPR011990">
    <property type="entry name" value="TPR-like_helical_dom_sf"/>
</dbReference>
<evidence type="ECO:0000313" key="3">
    <source>
        <dbReference type="Proteomes" id="UP000504607"/>
    </source>
</evidence>
<dbReference type="Pfam" id="PF01535">
    <property type="entry name" value="PPR"/>
    <property type="match status" value="5"/>
</dbReference>
<evidence type="ECO:0000256" key="2">
    <source>
        <dbReference type="PROSITE-ProRule" id="PRU00708"/>
    </source>
</evidence>
<keyword evidence="3" id="KW-1185">Reference proteome</keyword>